<accession>A0A515ER54</accession>
<evidence type="ECO:0000313" key="3">
    <source>
        <dbReference type="Proteomes" id="UP000317365"/>
    </source>
</evidence>
<reference evidence="3" key="2">
    <citation type="journal article" date="2020" name="Int. J. Syst. Evol. Microbiol.">
        <title>Genomic insights into a novel species Rhodoferax aquaticus sp. nov., isolated from freshwater.</title>
        <authorList>
            <person name="Li T."/>
            <person name="Zhuo Y."/>
            <person name="Jin C.Z."/>
            <person name="Wu X."/>
            <person name="Ko S.R."/>
            <person name="Jin F.J."/>
            <person name="Ahn C.Y."/>
            <person name="Oh H.M."/>
            <person name="Lee H.G."/>
            <person name="Jin L."/>
        </authorList>
    </citation>
    <scope>NUCLEOTIDE SEQUENCE [LARGE SCALE GENOMIC DNA]</scope>
    <source>
        <strain evidence="3">Gr-4</strain>
    </source>
</reference>
<proteinExistence type="predicted"/>
<evidence type="ECO:0000313" key="2">
    <source>
        <dbReference type="EMBL" id="QDL55120.1"/>
    </source>
</evidence>
<gene>
    <name evidence="2" type="ORF">EXZ61_13615</name>
</gene>
<protein>
    <recommendedName>
        <fullName evidence="4">Molecular chaperone</fullName>
    </recommendedName>
</protein>
<keyword evidence="1" id="KW-0732">Signal</keyword>
<organism evidence="2 3">
    <name type="scientific">Rhodoferax aquaticus</name>
    <dbReference type="NCBI Taxonomy" id="2527691"/>
    <lineage>
        <taxon>Bacteria</taxon>
        <taxon>Pseudomonadati</taxon>
        <taxon>Pseudomonadota</taxon>
        <taxon>Betaproteobacteria</taxon>
        <taxon>Burkholderiales</taxon>
        <taxon>Comamonadaceae</taxon>
        <taxon>Rhodoferax</taxon>
    </lineage>
</organism>
<dbReference type="RefSeq" id="WP_142812280.1">
    <property type="nucleotide sequence ID" value="NZ_CP036282.1"/>
</dbReference>
<keyword evidence="3" id="KW-1185">Reference proteome</keyword>
<feature type="signal peptide" evidence="1">
    <location>
        <begin position="1"/>
        <end position="33"/>
    </location>
</feature>
<dbReference type="AlphaFoldDB" id="A0A515ER54"/>
<feature type="chain" id="PRO_5022013308" description="Molecular chaperone" evidence="1">
    <location>
        <begin position="34"/>
        <end position="227"/>
    </location>
</feature>
<name>A0A515ER54_9BURK</name>
<dbReference type="KEGG" id="rhg:EXZ61_13615"/>
<dbReference type="Proteomes" id="UP000317365">
    <property type="component" value="Chromosome"/>
</dbReference>
<dbReference type="EMBL" id="CP036282">
    <property type="protein sequence ID" value="QDL55120.1"/>
    <property type="molecule type" value="Genomic_DNA"/>
</dbReference>
<sequence length="227" mass="23678">MARLHTFFAAFGKRPAAALVLLLVAFGASSALAKLPQRNMTVELWVLSEEQAAQRYPPSSANTVRTLATHEDLPEVQKVFVMNGERAQLKLNAAVPVQWVKSAVTSSSASAASNGDSSSTQGQGLSQSLTWADTGQSISALVRWPGGAAPAVLELEVDVASLPDNARGNLPNPGTQRLATTVAVPLGVWTTIAVTGGRVPVQQPGTYSAGSKGASEQKLIQVRVLAP</sequence>
<reference evidence="3" key="1">
    <citation type="submission" date="2019-02" db="EMBL/GenBank/DDBJ databases">
        <title>Complete genome sequence of Rhodoferax sp. Gr-4.</title>
        <authorList>
            <person name="Jin L."/>
        </authorList>
    </citation>
    <scope>NUCLEOTIDE SEQUENCE [LARGE SCALE GENOMIC DNA]</scope>
    <source>
        <strain evidence="3">Gr-4</strain>
    </source>
</reference>
<evidence type="ECO:0008006" key="4">
    <source>
        <dbReference type="Google" id="ProtNLM"/>
    </source>
</evidence>
<evidence type="ECO:0000256" key="1">
    <source>
        <dbReference type="SAM" id="SignalP"/>
    </source>
</evidence>